<keyword evidence="4" id="KW-0472">Membrane</keyword>
<dbReference type="Pfam" id="PF14322">
    <property type="entry name" value="SusD-like_3"/>
    <property type="match status" value="1"/>
</dbReference>
<comment type="subcellular location">
    <subcellularLocation>
        <location evidence="1">Cell outer membrane</location>
    </subcellularLocation>
</comment>
<evidence type="ECO:0000256" key="5">
    <source>
        <dbReference type="ARBA" id="ARBA00023237"/>
    </source>
</evidence>
<organism evidence="9 10">
    <name type="scientific">Litoribaculum gwangyangense</name>
    <dbReference type="NCBI Taxonomy" id="1130722"/>
    <lineage>
        <taxon>Bacteria</taxon>
        <taxon>Pseudomonadati</taxon>
        <taxon>Bacteroidota</taxon>
        <taxon>Flavobacteriia</taxon>
        <taxon>Flavobacteriales</taxon>
        <taxon>Flavobacteriaceae</taxon>
        <taxon>Litoribaculum</taxon>
    </lineage>
</organism>
<accession>A0ABP9CKC2</accession>
<evidence type="ECO:0000256" key="2">
    <source>
        <dbReference type="ARBA" id="ARBA00006275"/>
    </source>
</evidence>
<evidence type="ECO:0000256" key="3">
    <source>
        <dbReference type="ARBA" id="ARBA00022729"/>
    </source>
</evidence>
<dbReference type="Gene3D" id="1.10.3780.10">
    <property type="entry name" value="SusD-like"/>
    <property type="match status" value="1"/>
</dbReference>
<dbReference type="InterPro" id="IPR033985">
    <property type="entry name" value="SusD-like_N"/>
</dbReference>
<keyword evidence="5" id="KW-0998">Cell outer membrane</keyword>
<comment type="similarity">
    <text evidence="2">Belongs to the SusD family.</text>
</comment>
<dbReference type="Proteomes" id="UP001501433">
    <property type="component" value="Unassembled WGS sequence"/>
</dbReference>
<evidence type="ECO:0000256" key="6">
    <source>
        <dbReference type="SAM" id="SignalP"/>
    </source>
</evidence>
<feature type="domain" description="RagB/SusD" evidence="7">
    <location>
        <begin position="237"/>
        <end position="516"/>
    </location>
</feature>
<dbReference type="SUPFAM" id="SSF48452">
    <property type="entry name" value="TPR-like"/>
    <property type="match status" value="1"/>
</dbReference>
<evidence type="ECO:0000256" key="4">
    <source>
        <dbReference type="ARBA" id="ARBA00023136"/>
    </source>
</evidence>
<dbReference type="CDD" id="cd08977">
    <property type="entry name" value="SusD"/>
    <property type="match status" value="1"/>
</dbReference>
<sequence length="517" mass="58785">MKKIRQNRFLRMMFLLALALYFNSCTDDLEKTPENVTTSDKQFNSVEGYKQGLVSVYSNLAYSTFLRFYWSMQEYTTDMAVSTWNDGGDGIYHELAWSADSPAITNVYNAAINMITLCNNYINEASPDKVSARGFSGSEANQIEQFKSEARFLRAYCFWILMDCYGNPPFPTEETLGTTAPSQIQRADLFDFLENELTDIESILADPGTNEWGRPDKAAAWALLARMYVNAKVYTGQEHYTEAITYSNRIIDEGYALEDRYEWLMLGDNNLNTNEFIWTINYDNTNITWYSTNFLALGPAGVPGSINGMSSSWQAFRFTQQVPALFPTADTSIDKRAMFYTNGQNLEVNSITTSTDGYSAYKYRNKKRDGSPIEQNNNFGNISDIDFPVFRLAEIYLIYAESVLRGGTGGNLTLALDYVNKIRGRAYANDPSSTLGNITSTQLTLDFILDERARELYWEAHRRTDLIRYNRLTTGDYLWAWKGNAEAGRAVDDKYNLFPIPTSDLLANPNLQQIEGF</sequence>
<keyword evidence="3 6" id="KW-0732">Signal</keyword>
<dbReference type="Pfam" id="PF07980">
    <property type="entry name" value="SusD_RagB"/>
    <property type="match status" value="1"/>
</dbReference>
<dbReference type="InterPro" id="IPR011990">
    <property type="entry name" value="TPR-like_helical_dom_sf"/>
</dbReference>
<feature type="chain" id="PRO_5045943151" evidence="6">
    <location>
        <begin position="20"/>
        <end position="517"/>
    </location>
</feature>
<dbReference type="Gene3D" id="1.25.40.10">
    <property type="entry name" value="Tetratricopeptide repeat domain"/>
    <property type="match status" value="1"/>
</dbReference>
<dbReference type="Gene3D" id="1.25.40.390">
    <property type="match status" value="1"/>
</dbReference>
<proteinExistence type="inferred from homology"/>
<keyword evidence="10" id="KW-1185">Reference proteome</keyword>
<evidence type="ECO:0000259" key="7">
    <source>
        <dbReference type="Pfam" id="PF07980"/>
    </source>
</evidence>
<evidence type="ECO:0000313" key="10">
    <source>
        <dbReference type="Proteomes" id="UP001501433"/>
    </source>
</evidence>
<dbReference type="EMBL" id="BAABJW010000003">
    <property type="protein sequence ID" value="GAA4813032.1"/>
    <property type="molecule type" value="Genomic_DNA"/>
</dbReference>
<name>A0ABP9CKC2_9FLAO</name>
<evidence type="ECO:0000256" key="1">
    <source>
        <dbReference type="ARBA" id="ARBA00004442"/>
    </source>
</evidence>
<dbReference type="InterPro" id="IPR012944">
    <property type="entry name" value="SusD_RagB_dom"/>
</dbReference>
<feature type="domain" description="SusD-like N-terminal" evidence="8">
    <location>
        <begin position="29"/>
        <end position="228"/>
    </location>
</feature>
<evidence type="ECO:0000259" key="8">
    <source>
        <dbReference type="Pfam" id="PF14322"/>
    </source>
</evidence>
<gene>
    <name evidence="9" type="ORF">GCM10023330_20800</name>
</gene>
<feature type="signal peptide" evidence="6">
    <location>
        <begin position="1"/>
        <end position="19"/>
    </location>
</feature>
<reference evidence="10" key="1">
    <citation type="journal article" date="2019" name="Int. J. Syst. Evol. Microbiol.">
        <title>The Global Catalogue of Microorganisms (GCM) 10K type strain sequencing project: providing services to taxonomists for standard genome sequencing and annotation.</title>
        <authorList>
            <consortium name="The Broad Institute Genomics Platform"/>
            <consortium name="The Broad Institute Genome Sequencing Center for Infectious Disease"/>
            <person name="Wu L."/>
            <person name="Ma J."/>
        </authorList>
    </citation>
    <scope>NUCLEOTIDE SEQUENCE [LARGE SCALE GENOMIC DNA]</scope>
    <source>
        <strain evidence="10">JCM 18325</strain>
    </source>
</reference>
<protein>
    <submittedName>
        <fullName evidence="9">RagB/SusD family nutrient uptake outer membrane protein</fullName>
    </submittedName>
</protein>
<comment type="caution">
    <text evidence="9">The sequence shown here is derived from an EMBL/GenBank/DDBJ whole genome shotgun (WGS) entry which is preliminary data.</text>
</comment>
<dbReference type="RefSeq" id="WP_345276910.1">
    <property type="nucleotide sequence ID" value="NZ_BAABJW010000003.1"/>
</dbReference>
<evidence type="ECO:0000313" key="9">
    <source>
        <dbReference type="EMBL" id="GAA4813032.1"/>
    </source>
</evidence>